<reference evidence="2 3" key="1">
    <citation type="submission" date="2024-01" db="EMBL/GenBank/DDBJ databases">
        <title>Characterization of antibiotic resistant novel bacterial strains and their environmental applications.</title>
        <authorList>
            <person name="Manzoor S."/>
            <person name="Abbas S."/>
            <person name="Arshad M."/>
            <person name="Ahmed I."/>
        </authorList>
    </citation>
    <scope>NUCLEOTIDE SEQUENCE [LARGE SCALE GENOMIC DNA]</scope>
    <source>
        <strain evidence="2 3">NCCP-602</strain>
    </source>
</reference>
<keyword evidence="3" id="KW-1185">Reference proteome</keyword>
<comment type="caution">
    <text evidence="2">The sequence shown here is derived from an EMBL/GenBank/DDBJ whole genome shotgun (WGS) entry which is preliminary data.</text>
</comment>
<evidence type="ECO:0000256" key="1">
    <source>
        <dbReference type="SAM" id="Phobius"/>
    </source>
</evidence>
<keyword evidence="1" id="KW-1133">Transmembrane helix</keyword>
<evidence type="ECO:0000313" key="2">
    <source>
        <dbReference type="EMBL" id="GAA0036500.1"/>
    </source>
</evidence>
<feature type="transmembrane region" description="Helical" evidence="1">
    <location>
        <begin position="25"/>
        <end position="50"/>
    </location>
</feature>
<name>A0ABP3C9S2_9MICO</name>
<evidence type="ECO:0000313" key="3">
    <source>
        <dbReference type="Proteomes" id="UP001498238"/>
    </source>
</evidence>
<dbReference type="EMBL" id="BAAAAF010000010">
    <property type="protein sequence ID" value="GAA0036500.1"/>
    <property type="molecule type" value="Genomic_DNA"/>
</dbReference>
<evidence type="ECO:0008006" key="4">
    <source>
        <dbReference type="Google" id="ProtNLM"/>
    </source>
</evidence>
<keyword evidence="1" id="KW-0812">Transmembrane</keyword>
<sequence length="211" mass="22291">MNMNKDREVQATNVEKSVWGPASGWGVMIGVALAFYGLYSIVLLVKGLIWGEVSVRFDFLDSGVSSLDLGGTSASLSGITEVTVPTAALSPEAMTFLIIAKLVFALTLIGSAIVLVPVIKGISKGDPFTDRSLKTFSILSWVVSIGFVIFVIATVLGSNLASRDLGIADEVGASTSLAQLYLYLGISGGIELLRRSFVSGRRAQEELEGLV</sequence>
<feature type="transmembrane region" description="Helical" evidence="1">
    <location>
        <begin position="93"/>
        <end position="116"/>
    </location>
</feature>
<feature type="transmembrane region" description="Helical" evidence="1">
    <location>
        <begin position="176"/>
        <end position="193"/>
    </location>
</feature>
<accession>A0ABP3C9S2</accession>
<feature type="transmembrane region" description="Helical" evidence="1">
    <location>
        <begin position="136"/>
        <end position="156"/>
    </location>
</feature>
<dbReference type="Proteomes" id="UP001498238">
    <property type="component" value="Unassembled WGS sequence"/>
</dbReference>
<organism evidence="2 3">
    <name type="scientific">Brevibacterium metallidurans</name>
    <dbReference type="NCBI Taxonomy" id="1482676"/>
    <lineage>
        <taxon>Bacteria</taxon>
        <taxon>Bacillati</taxon>
        <taxon>Actinomycetota</taxon>
        <taxon>Actinomycetes</taxon>
        <taxon>Micrococcales</taxon>
        <taxon>Brevibacteriaceae</taxon>
        <taxon>Brevibacterium</taxon>
    </lineage>
</organism>
<dbReference type="RefSeq" id="WP_339393247.1">
    <property type="nucleotide sequence ID" value="NZ_BAAAAF010000010.1"/>
</dbReference>
<protein>
    <recommendedName>
        <fullName evidence="4">DUF2975 domain-containing protein</fullName>
    </recommendedName>
</protein>
<keyword evidence="1" id="KW-0472">Membrane</keyword>
<gene>
    <name evidence="2" type="ORF">NCCP602_24610</name>
</gene>
<proteinExistence type="predicted"/>